<evidence type="ECO:0000256" key="1">
    <source>
        <dbReference type="ARBA" id="ARBA00022898"/>
    </source>
</evidence>
<gene>
    <name evidence="4" type="ORF">D5S18_13875</name>
</gene>
<dbReference type="EMBL" id="QZFU01000017">
    <property type="protein sequence ID" value="RJO75854.1"/>
    <property type="molecule type" value="Genomic_DNA"/>
</dbReference>
<feature type="domain" description="Aminotransferase class I/classII large" evidence="3">
    <location>
        <begin position="92"/>
        <end position="394"/>
    </location>
</feature>
<reference evidence="4 5" key="1">
    <citation type="submission" date="2018-09" db="EMBL/GenBank/DDBJ databases">
        <title>YIM PH21274 draft genome.</title>
        <authorList>
            <person name="Miao C."/>
        </authorList>
    </citation>
    <scope>NUCLEOTIDE SEQUENCE [LARGE SCALE GENOMIC DNA]</scope>
    <source>
        <strain evidence="4 5">YIM PH 21724</strain>
    </source>
</reference>
<keyword evidence="4" id="KW-0808">Transferase</keyword>
<dbReference type="GO" id="GO:0030170">
    <property type="term" value="F:pyridoxal phosphate binding"/>
    <property type="evidence" value="ECO:0007669"/>
    <property type="project" value="InterPro"/>
</dbReference>
<dbReference type="InterPro" id="IPR015421">
    <property type="entry name" value="PyrdxlP-dep_Trfase_major"/>
</dbReference>
<dbReference type="GO" id="GO:0008483">
    <property type="term" value="F:transaminase activity"/>
    <property type="evidence" value="ECO:0007669"/>
    <property type="project" value="UniProtKB-KW"/>
</dbReference>
<dbReference type="PANTHER" id="PTHR43795">
    <property type="entry name" value="BIFUNCTIONAL ASPARTATE AMINOTRANSFERASE AND GLUTAMATE/ASPARTATE-PREPHENATE AMINOTRANSFERASE-RELATED"/>
    <property type="match status" value="1"/>
</dbReference>
<evidence type="ECO:0000259" key="3">
    <source>
        <dbReference type="Pfam" id="PF00155"/>
    </source>
</evidence>
<name>A0A3A4KNQ5_9NOCA</name>
<dbReference type="Proteomes" id="UP000266677">
    <property type="component" value="Unassembled WGS sequence"/>
</dbReference>
<protein>
    <submittedName>
        <fullName evidence="4">Aminotransferase class I/II-fold pyridoxal phosphate-dependent enzyme</fullName>
    </submittedName>
</protein>
<evidence type="ECO:0000313" key="4">
    <source>
        <dbReference type="EMBL" id="RJO75854.1"/>
    </source>
</evidence>
<dbReference type="InterPro" id="IPR015424">
    <property type="entry name" value="PyrdxlP-dep_Trfase"/>
</dbReference>
<dbReference type="Pfam" id="PF00155">
    <property type="entry name" value="Aminotran_1_2"/>
    <property type="match status" value="1"/>
</dbReference>
<organism evidence="4 5">
    <name type="scientific">Nocardia panacis</name>
    <dbReference type="NCBI Taxonomy" id="2340916"/>
    <lineage>
        <taxon>Bacteria</taxon>
        <taxon>Bacillati</taxon>
        <taxon>Actinomycetota</taxon>
        <taxon>Actinomycetes</taxon>
        <taxon>Mycobacteriales</taxon>
        <taxon>Nocardiaceae</taxon>
        <taxon>Nocardia</taxon>
    </lineage>
</organism>
<accession>A0A3A4KNQ5</accession>
<dbReference type="PANTHER" id="PTHR43795:SF2">
    <property type="entry name" value="BIFUNCTIONAL ASPARTATE AMINOTRANSFERASE AND GLUTAMATE_ASPARTATE-PREPHENATE AMINOTRANSFERASE"/>
    <property type="match status" value="1"/>
</dbReference>
<dbReference type="GO" id="GO:0006520">
    <property type="term" value="P:amino acid metabolic process"/>
    <property type="evidence" value="ECO:0007669"/>
    <property type="project" value="TreeGrafter"/>
</dbReference>
<sequence length="489" mass="52170">MSRAFPGVARTRVARDARAGGGGSRGRSAVSPVCTRPSADPLAVTARSEARKRVLRRALADADFGGRHGIVDAYHGETGLPVHPSAAAALDRAWSELRAQYRDAASYDKRQPLILRELAARRLFGRLDHPVAEVAGIAVRPEEVVVAPYSSTILLEEAVATIARPGGVLVCPEGFYKSSSIHVAKFGLRMVPCPVAPDAAFKIDPERLARCLAEVAASGALCGVLLTLPGNPVYADYSERELRDIAEVLHRSGVPVICDMAFDCLVAQHIPIASLELSVGRMYDRVLTITGNSKGYNAFGPCKMGAACTGDAAWLARIRERLTISFQRESTHLARAILEHTPDTYFAHNRTLMLARQDRALAGIAAINAAGGAPLLRPLGAAEGMFLSLAFDPDLLDAAGVETSSELEDLLLVASGVDSVALDRTGSARLGVRLNVIAPRRGPGQGSVDLLDELFIRIGELLARLRAGLTYREALAERGLPELEPLGCQ</sequence>
<feature type="region of interest" description="Disordered" evidence="2">
    <location>
        <begin position="1"/>
        <end position="40"/>
    </location>
</feature>
<dbReference type="InterPro" id="IPR050478">
    <property type="entry name" value="Ethylene_sulfur-biosynth"/>
</dbReference>
<keyword evidence="4" id="KW-0032">Aminotransferase</keyword>
<evidence type="ECO:0000313" key="5">
    <source>
        <dbReference type="Proteomes" id="UP000266677"/>
    </source>
</evidence>
<evidence type="ECO:0000256" key="2">
    <source>
        <dbReference type="SAM" id="MobiDB-lite"/>
    </source>
</evidence>
<dbReference type="InterPro" id="IPR004839">
    <property type="entry name" value="Aminotransferase_I/II_large"/>
</dbReference>
<proteinExistence type="predicted"/>
<dbReference type="Gene3D" id="3.40.640.10">
    <property type="entry name" value="Type I PLP-dependent aspartate aminotransferase-like (Major domain)"/>
    <property type="match status" value="1"/>
</dbReference>
<keyword evidence="1" id="KW-0663">Pyridoxal phosphate</keyword>
<dbReference type="AlphaFoldDB" id="A0A3A4KNQ5"/>
<comment type="caution">
    <text evidence="4">The sequence shown here is derived from an EMBL/GenBank/DDBJ whole genome shotgun (WGS) entry which is preliminary data.</text>
</comment>
<dbReference type="SUPFAM" id="SSF53383">
    <property type="entry name" value="PLP-dependent transferases"/>
    <property type="match status" value="1"/>
</dbReference>
<keyword evidence="5" id="KW-1185">Reference proteome</keyword>